<evidence type="ECO:0000313" key="3">
    <source>
        <dbReference type="Proteomes" id="UP001150924"/>
    </source>
</evidence>
<sequence>MELATTFARALLALVEADTDDAVLRAVASAVSSYGPSLIRFYTLRDDPGDLGSHDPRFIDRSGPRPAQTDASVPTHAELSSVWQAGICPATDPLLGRPFALADHPVLARWLAAPRQALVVHDLSADPRPAAHPSERSAQALVVLPLTTGGPDARWPGVLVLSWKIVHIPSPRERLVYDMLGAAVASQLVARDALRDHQRAIDEANTMYVAALALAEAATLEETLAALAEPAQAIEASTAALWLRDPTDPTRLVLRAGGEPATRPLADLAGLFARPNEPWLFEQVRSDTPTEIEPGAPTPRLAEPTGPDGSAHGATLLLPLAWGGREVALLELGWSSPRPLPTALRRLYAALAGPAAVSLAGRALLADAAAAAPTGEPTGLEALPVAAVVGTGEALRGNSRWTALGLTGGAHLPVACALADALSAGVELRRDLVGEPALAVFAAPLVGAAGTAVGVLLDTSEDARAERQRLEGRDVLLERQGALLARRAVPVLAIVDELAVIPVTGALDDARAAAARGRRRGPSRPADPDPRLHRRHRRRPRHRHRRPRGRPRPGRPRRQRHLLRRPGDPGRRPGRRAHRRPRRRPRQRPRQPARLSARARARSAPGAGCSGGHVAQHMSPGTCR</sequence>
<accession>A0A9X3ERY2</accession>
<feature type="compositionally biased region" description="Basic residues" evidence="1">
    <location>
        <begin position="572"/>
        <end position="601"/>
    </location>
</feature>
<feature type="region of interest" description="Disordered" evidence="1">
    <location>
        <begin position="52"/>
        <end position="72"/>
    </location>
</feature>
<dbReference type="EMBL" id="JAPNKE010000002">
    <property type="protein sequence ID" value="MCY1005646.1"/>
    <property type="molecule type" value="Genomic_DNA"/>
</dbReference>
<gene>
    <name evidence="2" type="ORF">OV079_08710</name>
</gene>
<feature type="region of interest" description="Disordered" evidence="1">
    <location>
        <begin position="288"/>
        <end position="312"/>
    </location>
</feature>
<evidence type="ECO:0000256" key="1">
    <source>
        <dbReference type="SAM" id="MobiDB-lite"/>
    </source>
</evidence>
<evidence type="ECO:0000313" key="2">
    <source>
        <dbReference type="EMBL" id="MCY1005646.1"/>
    </source>
</evidence>
<dbReference type="Gene3D" id="3.30.450.40">
    <property type="match status" value="1"/>
</dbReference>
<protein>
    <recommendedName>
        <fullName evidence="4">GAF domain-containing protein</fullName>
    </recommendedName>
</protein>
<dbReference type="InterPro" id="IPR029016">
    <property type="entry name" value="GAF-like_dom_sf"/>
</dbReference>
<organism evidence="2 3">
    <name type="scientific">Nannocystis pusilla</name>
    <dbReference type="NCBI Taxonomy" id="889268"/>
    <lineage>
        <taxon>Bacteria</taxon>
        <taxon>Pseudomonadati</taxon>
        <taxon>Myxococcota</taxon>
        <taxon>Polyangia</taxon>
        <taxon>Nannocystales</taxon>
        <taxon>Nannocystaceae</taxon>
        <taxon>Nannocystis</taxon>
    </lineage>
</organism>
<reference evidence="2" key="1">
    <citation type="submission" date="2022-11" db="EMBL/GenBank/DDBJ databases">
        <title>Minimal conservation of predation-associated metabolite biosynthetic gene clusters underscores biosynthetic potential of Myxococcota including descriptions for ten novel species: Archangium lansinium sp. nov., Myxococcus landrumus sp. nov., Nannocystis bai.</title>
        <authorList>
            <person name="Ahearne A."/>
            <person name="Stevens C."/>
            <person name="Phillips K."/>
        </authorList>
    </citation>
    <scope>NUCLEOTIDE SEQUENCE</scope>
    <source>
        <strain evidence="2">Na p29</strain>
    </source>
</reference>
<feature type="compositionally biased region" description="Basic and acidic residues" evidence="1">
    <location>
        <begin position="52"/>
        <end position="63"/>
    </location>
</feature>
<dbReference type="SUPFAM" id="SSF55781">
    <property type="entry name" value="GAF domain-like"/>
    <property type="match status" value="2"/>
</dbReference>
<evidence type="ECO:0008006" key="4">
    <source>
        <dbReference type="Google" id="ProtNLM"/>
    </source>
</evidence>
<feature type="region of interest" description="Disordered" evidence="1">
    <location>
        <begin position="512"/>
        <end position="624"/>
    </location>
</feature>
<comment type="caution">
    <text evidence="2">The sequence shown here is derived from an EMBL/GenBank/DDBJ whole genome shotgun (WGS) entry which is preliminary data.</text>
</comment>
<feature type="compositionally biased region" description="Basic residues" evidence="1">
    <location>
        <begin position="532"/>
        <end position="564"/>
    </location>
</feature>
<keyword evidence="3" id="KW-1185">Reference proteome</keyword>
<name>A0A9X3ERY2_9BACT</name>
<proteinExistence type="predicted"/>
<dbReference type="Proteomes" id="UP001150924">
    <property type="component" value="Unassembled WGS sequence"/>
</dbReference>
<dbReference type="AlphaFoldDB" id="A0A9X3ERY2"/>
<dbReference type="RefSeq" id="WP_267767391.1">
    <property type="nucleotide sequence ID" value="NZ_JAPNKE010000002.1"/>
</dbReference>